<keyword evidence="4" id="KW-0472">Membrane</keyword>
<dbReference type="PANTHER" id="PTHR30121:SF12">
    <property type="entry name" value="TYPE IV SECRETION SYSTEM PROTEIN CAGE"/>
    <property type="match status" value="1"/>
</dbReference>
<evidence type="ECO:0000259" key="6">
    <source>
        <dbReference type="SMART" id="SM00382"/>
    </source>
</evidence>
<dbReference type="InterPro" id="IPR051162">
    <property type="entry name" value="T4SS_component"/>
</dbReference>
<dbReference type="InterPro" id="IPR043964">
    <property type="entry name" value="P-loop_TraG"/>
</dbReference>
<dbReference type="NCBIfam" id="NF010447">
    <property type="entry name" value="PRK13873.1"/>
    <property type="match status" value="1"/>
</dbReference>
<dbReference type="Pfam" id="PF19044">
    <property type="entry name" value="P-loop_TraG"/>
    <property type="match status" value="1"/>
</dbReference>
<evidence type="ECO:0000256" key="3">
    <source>
        <dbReference type="ARBA" id="ARBA00022840"/>
    </source>
</evidence>
<keyword evidence="3" id="KW-0067">ATP-binding</keyword>
<dbReference type="Proteomes" id="UP000283569">
    <property type="component" value="Unassembled WGS sequence"/>
</dbReference>
<dbReference type="InterPro" id="IPR003593">
    <property type="entry name" value="AAA+_ATPase"/>
</dbReference>
<feature type="chain" id="PRO_5019491874" evidence="5">
    <location>
        <begin position="49"/>
        <end position="987"/>
    </location>
</feature>
<keyword evidence="5" id="KW-0732">Signal</keyword>
<name>A0A420RSZ0_GIBIN</name>
<dbReference type="InterPro" id="IPR018145">
    <property type="entry name" value="CagE_TrbE_VirB_cntrl_dom"/>
</dbReference>
<dbReference type="CDD" id="cd01127">
    <property type="entry name" value="TrwB_TraG_TraD_VirD4"/>
    <property type="match status" value="1"/>
</dbReference>
<evidence type="ECO:0000256" key="1">
    <source>
        <dbReference type="ARBA" id="ARBA00006512"/>
    </source>
</evidence>
<organism evidence="7 8">
    <name type="scientific">Gibberella intermedia</name>
    <name type="common">Bulb rot disease fungus</name>
    <name type="synonym">Fusarium proliferatum</name>
    <dbReference type="NCBI Taxonomy" id="948311"/>
    <lineage>
        <taxon>Eukaryota</taxon>
        <taxon>Fungi</taxon>
        <taxon>Dikarya</taxon>
        <taxon>Ascomycota</taxon>
        <taxon>Pezizomycotina</taxon>
        <taxon>Sordariomycetes</taxon>
        <taxon>Hypocreomycetidae</taxon>
        <taxon>Hypocreales</taxon>
        <taxon>Nectriaceae</taxon>
        <taxon>Fusarium</taxon>
        <taxon>Fusarium fujikuroi species complex</taxon>
    </lineage>
</organism>
<feature type="transmembrane region" description="Helical" evidence="4">
    <location>
        <begin position="72"/>
        <end position="89"/>
    </location>
</feature>
<dbReference type="InterPro" id="IPR007039">
    <property type="entry name" value="TrbC/VirB2"/>
</dbReference>
<dbReference type="EMBL" id="MRDB01000172">
    <property type="protein sequence ID" value="RKL20118.1"/>
    <property type="molecule type" value="Genomic_DNA"/>
</dbReference>
<dbReference type="InterPro" id="IPR027417">
    <property type="entry name" value="P-loop_NTPase"/>
</dbReference>
<sequence length="987" mass="108216">MTQMIVPAFRFSAYPLPRPPRLDSLARPAMQGLMLAALMLLLAGAAQAAGSSMPWEGPLQSILESIQGPVARIIAVIIIIATGLALAFGDTSGGFRKLIQILLRWGRRMNGPHDGMPGFEVPLHRSLTEPILMGGAPRTVAITNGTLAAAVGLGLQMWIPGVVLWIVGHALAVWGARVDPQFMQRPALLADWLPWAGLIAPGVVLNKDGSFQRTARFRGPDLDSATQGELISTSARLNNALRRLGSGWALFIEAERRAAAGYPHSDFPEPLSWLVDEERRAAFEDSGNHFESGYHLTLVYLPPEEARARAAGMLYENRPTEGVDWRERLTAFVAETDRIFDLLDGVMPEIAWLDDSQTLTYLHSTISPRRYRVGVPEVPFHLDALLADAPLIGGLAPMLGDQHLRVATVRGFPTSTWPGILDDLNRLSFGYRWSTRFLCMDKADAERELSRLRRQWFAKRKNVIALLRETIFQQESPLVDTDASNKSADADAALQELGSDQVAFGYLTATVIVMDADAAVADEKLRMVERVIQGRGFVTIPETLNAVDAWLSSIPGHAYANVRQPIVSTLNLAHLVPVSAVWAGPEKNAHLDGPPLIVTRTEGATPFRLVTHIGDVGHTLVAGPTGMGKSVLLATLAMQFRRYRGSRVFAFDMGRSMRATILGLGGEHYDLGMDGEIAFQPLARIDREGYRTWAAEWIEGRLRHEGVAVGPDEKAAIWSALGSLAGAPVEQRTMTGLSVLLQSNALRQALAPYVLGGAHGKLLDADHDRLGMADVQCFEMEELMHSKAAVMAVLHYLFARFDERFDGAPTLLILDEAWLFLDDPVFAARIRQWLKTLRKKNVSVIFATQSLADIKDSSIAPAIIESCASRIFLPNPQATEPQIRTIYEGFGLNSRQIEIVATAQPKRDYYYQSRLGNRLFDLDLGAATLAFAGASTPQDQRDIDAVLAAAHSDSSPFAAAWLRHRGLHWAADLLSSFLSTHPQENPS</sequence>
<feature type="signal peptide" evidence="5">
    <location>
        <begin position="1"/>
        <end position="48"/>
    </location>
</feature>
<dbReference type="SMART" id="SM00382">
    <property type="entry name" value="AAA"/>
    <property type="match status" value="1"/>
</dbReference>
<dbReference type="Pfam" id="PF03135">
    <property type="entry name" value="CagE_TrbE_VirB"/>
    <property type="match status" value="1"/>
</dbReference>
<evidence type="ECO:0000313" key="8">
    <source>
        <dbReference type="Proteomes" id="UP000283569"/>
    </source>
</evidence>
<accession>A0A420RSZ0</accession>
<evidence type="ECO:0000256" key="5">
    <source>
        <dbReference type="SAM" id="SignalP"/>
    </source>
</evidence>
<comment type="similarity">
    <text evidence="1">Belongs to the TrbE/VirB4 family.</text>
</comment>
<feature type="domain" description="AAA+ ATPase" evidence="6">
    <location>
        <begin position="615"/>
        <end position="879"/>
    </location>
</feature>
<reference evidence="7 8" key="1">
    <citation type="journal article" date="2018" name="Sci. Rep.">
        <title>Characterisation of pathogen-specific regions and novel effector candidates in Fusarium oxysporum f. sp. cepae.</title>
        <authorList>
            <person name="Armitage A.D."/>
            <person name="Taylor A."/>
            <person name="Sobczyk M.K."/>
            <person name="Baxter L."/>
            <person name="Greenfield B.P."/>
            <person name="Bates H.J."/>
            <person name="Wilson F."/>
            <person name="Jackson A.C."/>
            <person name="Ott S."/>
            <person name="Harrison R.J."/>
            <person name="Clarkson J.P."/>
        </authorList>
    </citation>
    <scope>NUCLEOTIDE SEQUENCE [LARGE SCALE GENOMIC DNA]</scope>
    <source>
        <strain evidence="7 8">Fp_A8</strain>
    </source>
</reference>
<evidence type="ECO:0000313" key="7">
    <source>
        <dbReference type="EMBL" id="RKL20118.1"/>
    </source>
</evidence>
<keyword evidence="4" id="KW-1133">Transmembrane helix</keyword>
<evidence type="ECO:0000256" key="4">
    <source>
        <dbReference type="SAM" id="Phobius"/>
    </source>
</evidence>
<dbReference type="Gene3D" id="3.40.50.300">
    <property type="entry name" value="P-loop containing nucleotide triphosphate hydrolases"/>
    <property type="match status" value="2"/>
</dbReference>
<keyword evidence="2" id="KW-0547">Nucleotide-binding</keyword>
<proteinExistence type="inferred from homology"/>
<comment type="caution">
    <text evidence="7">The sequence shown here is derived from an EMBL/GenBank/DDBJ whole genome shotgun (WGS) entry which is preliminary data.</text>
</comment>
<feature type="transmembrane region" description="Helical" evidence="4">
    <location>
        <begin position="157"/>
        <end position="176"/>
    </location>
</feature>
<dbReference type="Pfam" id="PF04956">
    <property type="entry name" value="TrbC"/>
    <property type="match status" value="1"/>
</dbReference>
<evidence type="ECO:0000256" key="2">
    <source>
        <dbReference type="ARBA" id="ARBA00022741"/>
    </source>
</evidence>
<dbReference type="AlphaFoldDB" id="A0A420RSZ0"/>
<dbReference type="SUPFAM" id="SSF52540">
    <property type="entry name" value="P-loop containing nucleoside triphosphate hydrolases"/>
    <property type="match status" value="1"/>
</dbReference>
<keyword evidence="4" id="KW-0812">Transmembrane</keyword>
<protein>
    <submittedName>
        <fullName evidence="7">Conjugal transfer protein TrbE</fullName>
    </submittedName>
</protein>
<dbReference type="PANTHER" id="PTHR30121">
    <property type="entry name" value="UNCHARACTERIZED PROTEIN YJGR-RELATED"/>
    <property type="match status" value="1"/>
</dbReference>
<dbReference type="GO" id="GO:0005524">
    <property type="term" value="F:ATP binding"/>
    <property type="evidence" value="ECO:0007669"/>
    <property type="project" value="UniProtKB-KW"/>
</dbReference>
<gene>
    <name evidence="7" type="ORF">BFJ72_g15072</name>
</gene>